<sequence length="136" mass="16377">MNYWIFIVTEKKIDDKTYKAEEIFNQRMKDKFWGIGEKTPNRIFLKKGDKIIYYIGLPKIVFAGTSTLASNCFKLDNSDKEKYCYREEVYKTDYGVLLDEIDIWDDPKSVKELVPELKFIENKEYWYSYFQGGVRW</sequence>
<name>X1L8F7_9ZZZZ</name>
<organism evidence="1">
    <name type="scientific">marine sediment metagenome</name>
    <dbReference type="NCBI Taxonomy" id="412755"/>
    <lineage>
        <taxon>unclassified sequences</taxon>
        <taxon>metagenomes</taxon>
        <taxon>ecological metagenomes</taxon>
    </lineage>
</organism>
<protein>
    <submittedName>
        <fullName evidence="1">Uncharacterized protein</fullName>
    </submittedName>
</protein>
<reference evidence="1" key="1">
    <citation type="journal article" date="2014" name="Front. Microbiol.">
        <title>High frequency of phylogenetically diverse reductive dehalogenase-homologous genes in deep subseafloor sedimentary metagenomes.</title>
        <authorList>
            <person name="Kawai M."/>
            <person name="Futagami T."/>
            <person name="Toyoda A."/>
            <person name="Takaki Y."/>
            <person name="Nishi S."/>
            <person name="Hori S."/>
            <person name="Arai W."/>
            <person name="Tsubouchi T."/>
            <person name="Morono Y."/>
            <person name="Uchiyama I."/>
            <person name="Ito T."/>
            <person name="Fujiyama A."/>
            <person name="Inagaki F."/>
            <person name="Takami H."/>
        </authorList>
    </citation>
    <scope>NUCLEOTIDE SEQUENCE</scope>
    <source>
        <strain evidence="1">Expedition CK06-06</strain>
    </source>
</reference>
<dbReference type="InterPro" id="IPR015947">
    <property type="entry name" value="PUA-like_sf"/>
</dbReference>
<proteinExistence type="predicted"/>
<dbReference type="AlphaFoldDB" id="X1L8F7"/>
<dbReference type="Gene3D" id="3.10.590.10">
    <property type="entry name" value="ph1033 like domains"/>
    <property type="match status" value="1"/>
</dbReference>
<gene>
    <name evidence="1" type="ORF">S06H3_18534</name>
</gene>
<accession>X1L8F7</accession>
<evidence type="ECO:0000313" key="1">
    <source>
        <dbReference type="EMBL" id="GAI15597.1"/>
    </source>
</evidence>
<dbReference type="SUPFAM" id="SSF88697">
    <property type="entry name" value="PUA domain-like"/>
    <property type="match status" value="1"/>
</dbReference>
<dbReference type="EMBL" id="BARV01009386">
    <property type="protein sequence ID" value="GAI15597.1"/>
    <property type="molecule type" value="Genomic_DNA"/>
</dbReference>
<comment type="caution">
    <text evidence="1">The sequence shown here is derived from an EMBL/GenBank/DDBJ whole genome shotgun (WGS) entry which is preliminary data.</text>
</comment>